<dbReference type="PANTHER" id="PTHR45934">
    <property type="entry name" value="FAD/NAD(P)-BINDING OXIDOREDUCTASE FAMILY PROTEIN"/>
    <property type="match status" value="1"/>
</dbReference>
<dbReference type="AlphaFoldDB" id="F2UEC1"/>
<dbReference type="InterPro" id="IPR044560">
    <property type="entry name" value="MOase"/>
</dbReference>
<dbReference type="Gene3D" id="3.50.50.60">
    <property type="entry name" value="FAD/NAD(P)-binding domain"/>
    <property type="match status" value="1"/>
</dbReference>
<protein>
    <recommendedName>
        <fullName evidence="4">FAD-binding domain-containing protein</fullName>
    </recommendedName>
</protein>
<dbReference type="Proteomes" id="UP000007799">
    <property type="component" value="Unassembled WGS sequence"/>
</dbReference>
<dbReference type="OrthoDB" id="420606at2759"/>
<dbReference type="eggNOG" id="KOG2614">
    <property type="taxonomic scope" value="Eukaryota"/>
</dbReference>
<dbReference type="InParanoid" id="F2UEC1"/>
<evidence type="ECO:0000256" key="3">
    <source>
        <dbReference type="ARBA" id="ARBA00024018"/>
    </source>
</evidence>
<name>F2UEC1_SALR5</name>
<dbReference type="STRING" id="946362.F2UEC1"/>
<gene>
    <name evidence="5" type="ORF">PTSG_12548</name>
</gene>
<dbReference type="KEGG" id="sre:PTSG_12548"/>
<dbReference type="GO" id="GO:0004497">
    <property type="term" value="F:monooxygenase activity"/>
    <property type="evidence" value="ECO:0007669"/>
    <property type="project" value="UniProtKB-KW"/>
</dbReference>
<dbReference type="OMA" id="NLAQGAC"/>
<dbReference type="Pfam" id="PF01494">
    <property type="entry name" value="FAD_binding_3"/>
    <property type="match status" value="1"/>
</dbReference>
<dbReference type="InterPro" id="IPR002938">
    <property type="entry name" value="FAD-bd"/>
</dbReference>
<evidence type="ECO:0000313" key="6">
    <source>
        <dbReference type="Proteomes" id="UP000007799"/>
    </source>
</evidence>
<dbReference type="EMBL" id="GL832970">
    <property type="protein sequence ID" value="EGD74971.1"/>
    <property type="molecule type" value="Genomic_DNA"/>
</dbReference>
<dbReference type="GO" id="GO:0071949">
    <property type="term" value="F:FAD binding"/>
    <property type="evidence" value="ECO:0007669"/>
    <property type="project" value="InterPro"/>
</dbReference>
<keyword evidence="2" id="KW-0503">Monooxygenase</keyword>
<proteinExistence type="inferred from homology"/>
<dbReference type="PANTHER" id="PTHR45934:SF9">
    <property type="entry name" value="FAD_NAD(P)-BINDING OXIDOREDUCTASE FAMILY PROTEIN"/>
    <property type="match status" value="1"/>
</dbReference>
<evidence type="ECO:0000313" key="5">
    <source>
        <dbReference type="EMBL" id="EGD74971.1"/>
    </source>
</evidence>
<evidence type="ECO:0000256" key="1">
    <source>
        <dbReference type="ARBA" id="ARBA00023002"/>
    </source>
</evidence>
<sequence length="372" mass="40371">MRVGIVGGGIAGVTALRSLQRRGVQATLFEARSSVMEGVDRGLGIWPTAWKQLIADNGSGLQEQVSQWPSVPPASYRTRDGAWLSAPSKDTARDYEVKVTTRHTLLHALLQDTDQSAIHCNVQVARISNTDGPTKVLDAATGAELGCFDAVLMSGMAPDTAPVPVHSLSFIVPMQLRASAPFETLSGGRRFAGVPLNSSRCFIFATCSTSDTLHTIDDVARLYSTWHDPIPELIACARDAHVQPLYERARVSKLKRSADGVVAYIGDAAHCMQHNLAQGASLAIEDALYVAHVLSNVPSSPTAVARALEDYSTHRQARFHACRRVTAFTHLLAAMGGRWEERRNKLFLALPHALNSRCFDAFLKASFGHMFA</sequence>
<keyword evidence="1" id="KW-0560">Oxidoreductase</keyword>
<evidence type="ECO:0000259" key="4">
    <source>
        <dbReference type="Pfam" id="PF01494"/>
    </source>
</evidence>
<dbReference type="InterPro" id="IPR036188">
    <property type="entry name" value="FAD/NAD-bd_sf"/>
</dbReference>
<dbReference type="PRINTS" id="PR00420">
    <property type="entry name" value="RNGMNOXGNASE"/>
</dbReference>
<dbReference type="GeneID" id="16073187"/>
<dbReference type="SUPFAM" id="SSF51905">
    <property type="entry name" value="FAD/NAD(P)-binding domain"/>
    <property type="match status" value="1"/>
</dbReference>
<feature type="domain" description="FAD-binding" evidence="4">
    <location>
        <begin position="255"/>
        <end position="321"/>
    </location>
</feature>
<reference evidence="5" key="1">
    <citation type="submission" date="2009-08" db="EMBL/GenBank/DDBJ databases">
        <title>Annotation of Salpingoeca rosetta.</title>
        <authorList>
            <consortium name="The Broad Institute Genome Sequencing Platform"/>
            <person name="Russ C."/>
            <person name="Cuomo C."/>
            <person name="Burger G."/>
            <person name="Gray M.W."/>
            <person name="Holland P.W.H."/>
            <person name="King N."/>
            <person name="Lang F.B.F."/>
            <person name="Roger A.J."/>
            <person name="Ruiz-Trillo I."/>
            <person name="Young S.K."/>
            <person name="Zeng Q."/>
            <person name="Gargeya S."/>
            <person name="Alvarado L."/>
            <person name="Berlin A."/>
            <person name="Chapman S.B."/>
            <person name="Chen Z."/>
            <person name="Freedman E."/>
            <person name="Gellesch M."/>
            <person name="Goldberg J."/>
            <person name="Griggs A."/>
            <person name="Gujja S."/>
            <person name="Heilman E."/>
            <person name="Heiman D."/>
            <person name="Howarth C."/>
            <person name="Mehta T."/>
            <person name="Neiman D."/>
            <person name="Pearson M."/>
            <person name="Roberts A."/>
            <person name="Saif S."/>
            <person name="Shea T."/>
            <person name="Shenoy N."/>
            <person name="Sisk P."/>
            <person name="Stolte C."/>
            <person name="Sykes S."/>
            <person name="White J."/>
            <person name="Yandava C."/>
            <person name="Haas B."/>
            <person name="Nusbaum C."/>
            <person name="Birren B."/>
        </authorList>
    </citation>
    <scope>NUCLEOTIDE SEQUENCE [LARGE SCALE GENOMIC DNA]</scope>
    <source>
        <strain evidence="5">ATCC 50818</strain>
    </source>
</reference>
<comment type="similarity">
    <text evidence="3">Belongs to the 3-hydroxybenzoate 6-hydroxylase family.</text>
</comment>
<evidence type="ECO:0000256" key="2">
    <source>
        <dbReference type="ARBA" id="ARBA00023033"/>
    </source>
</evidence>
<organism evidence="6">
    <name type="scientific">Salpingoeca rosetta (strain ATCC 50818 / BSB-021)</name>
    <dbReference type="NCBI Taxonomy" id="946362"/>
    <lineage>
        <taxon>Eukaryota</taxon>
        <taxon>Choanoflagellata</taxon>
        <taxon>Craspedida</taxon>
        <taxon>Salpingoecidae</taxon>
        <taxon>Salpingoeca</taxon>
    </lineage>
</organism>
<dbReference type="Pfam" id="PF13450">
    <property type="entry name" value="NAD_binding_8"/>
    <property type="match status" value="1"/>
</dbReference>
<accession>F2UEC1</accession>
<dbReference type="RefSeq" id="XP_004992616.1">
    <property type="nucleotide sequence ID" value="XM_004992559.1"/>
</dbReference>
<keyword evidence="6" id="KW-1185">Reference proteome</keyword>